<accession>A0A178YC57</accession>
<keyword evidence="3" id="KW-1185">Reference proteome</keyword>
<evidence type="ECO:0000313" key="3">
    <source>
        <dbReference type="Proteomes" id="UP000078507"/>
    </source>
</evidence>
<feature type="region of interest" description="Disordered" evidence="1">
    <location>
        <begin position="117"/>
        <end position="137"/>
    </location>
</feature>
<sequence length="137" mass="15514">MKTRSEKLKRLVAVQRHLEQMAESELAEIARQRTTLAETIDVVVDAMGSGHPMHRMFSGHYASQLGRLVQKDQMLLGIQEVHESRMLKERAKGDRLEESMKDARLEEEREAADNSILDLIDQHVSAGPPASRKVDGR</sequence>
<feature type="compositionally biased region" description="Basic and acidic residues" evidence="1">
    <location>
        <begin position="90"/>
        <end position="107"/>
    </location>
</feature>
<name>A0A178YC57_SINSA</name>
<evidence type="ECO:0000256" key="1">
    <source>
        <dbReference type="SAM" id="MobiDB-lite"/>
    </source>
</evidence>
<dbReference type="AlphaFoldDB" id="A0A178YC57"/>
<dbReference type="STRING" id="36856.ATB98_19320"/>
<dbReference type="RefSeq" id="WP_066875344.1">
    <property type="nucleotide sequence ID" value="NZ_LNQB01000073.1"/>
</dbReference>
<proteinExistence type="predicted"/>
<evidence type="ECO:0008006" key="4">
    <source>
        <dbReference type="Google" id="ProtNLM"/>
    </source>
</evidence>
<dbReference type="OrthoDB" id="8115900at2"/>
<comment type="caution">
    <text evidence="2">The sequence shown here is derived from an EMBL/GenBank/DDBJ whole genome shotgun (WGS) entry which is preliminary data.</text>
</comment>
<feature type="region of interest" description="Disordered" evidence="1">
    <location>
        <begin position="90"/>
        <end position="109"/>
    </location>
</feature>
<organism evidence="2 3">
    <name type="scientific">Sinorhizobium saheli</name>
    <dbReference type="NCBI Taxonomy" id="36856"/>
    <lineage>
        <taxon>Bacteria</taxon>
        <taxon>Pseudomonadati</taxon>
        <taxon>Pseudomonadota</taxon>
        <taxon>Alphaproteobacteria</taxon>
        <taxon>Hyphomicrobiales</taxon>
        <taxon>Rhizobiaceae</taxon>
        <taxon>Sinorhizobium/Ensifer group</taxon>
        <taxon>Sinorhizobium</taxon>
    </lineage>
</organism>
<evidence type="ECO:0000313" key="2">
    <source>
        <dbReference type="EMBL" id="OAP44990.1"/>
    </source>
</evidence>
<reference evidence="2 3" key="1">
    <citation type="submission" date="2015-11" db="EMBL/GenBank/DDBJ databases">
        <title>Ensifer anhuiense sp. nov., an effective nitrogen fixation bacterium with Glycine soja.</title>
        <authorList>
            <person name="Yan H."/>
            <person name="Chen W."/>
        </authorList>
    </citation>
    <scope>NUCLEOTIDE SEQUENCE [LARGE SCALE GENOMIC DNA]</scope>
    <source>
        <strain evidence="2 3">LMG 7837</strain>
    </source>
</reference>
<protein>
    <recommendedName>
        <fullName evidence="4">Flagellar FliJ protein</fullName>
    </recommendedName>
</protein>
<dbReference type="EMBL" id="LNQB01000073">
    <property type="protein sequence ID" value="OAP44990.1"/>
    <property type="molecule type" value="Genomic_DNA"/>
</dbReference>
<dbReference type="Proteomes" id="UP000078507">
    <property type="component" value="Unassembled WGS sequence"/>
</dbReference>
<gene>
    <name evidence="2" type="ORF">ATB98_19320</name>
</gene>